<gene>
    <name evidence="1" type="ORF">T229_09935</name>
</gene>
<proteinExistence type="predicted"/>
<protein>
    <recommendedName>
        <fullName evidence="3">Mobilization protein</fullName>
    </recommendedName>
</protein>
<evidence type="ECO:0008006" key="3">
    <source>
        <dbReference type="Google" id="ProtNLM"/>
    </source>
</evidence>
<dbReference type="Pfam" id="PF21983">
    <property type="entry name" value="NikA-like"/>
    <property type="match status" value="1"/>
</dbReference>
<reference evidence="1 2" key="1">
    <citation type="submission" date="2013-11" db="EMBL/GenBank/DDBJ databases">
        <title>Single cell genomics of uncultured Tannerella BU063 (oral taxon 286).</title>
        <authorList>
            <person name="Beall C.J."/>
            <person name="Campbell A.G."/>
            <person name="Griffen A.L."/>
            <person name="Podar M."/>
            <person name="Leys E.J."/>
        </authorList>
    </citation>
    <scope>NUCLEOTIDE SEQUENCE [LARGE SCALE GENOMIC DNA]</scope>
    <source>
        <strain evidence="1">Cell 5</strain>
    </source>
</reference>
<evidence type="ECO:0000313" key="1">
    <source>
        <dbReference type="EMBL" id="ETK04250.1"/>
    </source>
</evidence>
<dbReference type="Proteomes" id="UP000018872">
    <property type="component" value="Unassembled WGS sequence"/>
</dbReference>
<sequence length="151" mass="17123">MKRHPKREDKKTNKTAFIKVRCTAEEKERIRSRATNAGRKYSDYCHEMLLGGSVIAVPPMGDNEKEALAILRQTALFYAHISNLIKVKDASWVDATKALATYAKIAFKRFFSPHPLCVHTLPSRKPNRENRIKNACLSNSHSNIAASNDKR</sequence>
<accession>W2CAT8</accession>
<organism evidence="1 2">
    <name type="scientific">Tannerella sp. oral taxon BU063 isolate Cell 5</name>
    <dbReference type="NCBI Taxonomy" id="1410950"/>
    <lineage>
        <taxon>Bacteria</taxon>
        <taxon>Pseudomonadati</taxon>
        <taxon>Bacteroidota</taxon>
        <taxon>Bacteroidia</taxon>
        <taxon>Bacteroidales</taxon>
        <taxon>Tannerellaceae</taxon>
        <taxon>Tannerella</taxon>
    </lineage>
</organism>
<dbReference type="EMBL" id="AYYC01000672">
    <property type="protein sequence ID" value="ETK04250.1"/>
    <property type="molecule type" value="Genomic_DNA"/>
</dbReference>
<dbReference type="InterPro" id="IPR053842">
    <property type="entry name" value="NikA-like"/>
</dbReference>
<evidence type="ECO:0000313" key="2">
    <source>
        <dbReference type="Proteomes" id="UP000018872"/>
    </source>
</evidence>
<feature type="non-terminal residue" evidence="1">
    <location>
        <position position="151"/>
    </location>
</feature>
<comment type="caution">
    <text evidence="1">The sequence shown here is derived from an EMBL/GenBank/DDBJ whole genome shotgun (WGS) entry which is preliminary data.</text>
</comment>
<name>W2CAT8_9BACT</name>
<dbReference type="AlphaFoldDB" id="W2CAT8"/>